<keyword evidence="2" id="KW-0812">Transmembrane</keyword>
<dbReference type="EMBL" id="BLXT01001916">
    <property type="protein sequence ID" value="GFN89202.1"/>
    <property type="molecule type" value="Genomic_DNA"/>
</dbReference>
<protein>
    <submittedName>
        <fullName evidence="3">Tsc22 domain family protein 2</fullName>
    </submittedName>
</protein>
<proteinExistence type="predicted"/>
<evidence type="ECO:0000256" key="1">
    <source>
        <dbReference type="SAM" id="MobiDB-lite"/>
    </source>
</evidence>
<feature type="compositionally biased region" description="Low complexity" evidence="1">
    <location>
        <begin position="292"/>
        <end position="302"/>
    </location>
</feature>
<feature type="region of interest" description="Disordered" evidence="1">
    <location>
        <begin position="199"/>
        <end position="345"/>
    </location>
</feature>
<evidence type="ECO:0000313" key="4">
    <source>
        <dbReference type="Proteomes" id="UP000735302"/>
    </source>
</evidence>
<keyword evidence="2" id="KW-1133">Transmembrane helix</keyword>
<feature type="compositionally biased region" description="Basic and acidic residues" evidence="1">
    <location>
        <begin position="322"/>
        <end position="332"/>
    </location>
</feature>
<keyword evidence="2" id="KW-0472">Membrane</keyword>
<evidence type="ECO:0000256" key="2">
    <source>
        <dbReference type="SAM" id="Phobius"/>
    </source>
</evidence>
<keyword evidence="4" id="KW-1185">Reference proteome</keyword>
<feature type="transmembrane region" description="Helical" evidence="2">
    <location>
        <begin position="364"/>
        <end position="384"/>
    </location>
</feature>
<organism evidence="3 4">
    <name type="scientific">Plakobranchus ocellatus</name>
    <dbReference type="NCBI Taxonomy" id="259542"/>
    <lineage>
        <taxon>Eukaryota</taxon>
        <taxon>Metazoa</taxon>
        <taxon>Spiralia</taxon>
        <taxon>Lophotrochozoa</taxon>
        <taxon>Mollusca</taxon>
        <taxon>Gastropoda</taxon>
        <taxon>Heterobranchia</taxon>
        <taxon>Euthyneura</taxon>
        <taxon>Panpulmonata</taxon>
        <taxon>Sacoglossa</taxon>
        <taxon>Placobranchoidea</taxon>
        <taxon>Plakobranchidae</taxon>
        <taxon>Plakobranchus</taxon>
    </lineage>
</organism>
<name>A0AAV3Z3M5_9GAST</name>
<dbReference type="Proteomes" id="UP000735302">
    <property type="component" value="Unassembled WGS sequence"/>
</dbReference>
<feature type="compositionally biased region" description="Polar residues" evidence="1">
    <location>
        <begin position="199"/>
        <end position="210"/>
    </location>
</feature>
<accession>A0AAV3Z3M5</accession>
<reference evidence="3 4" key="1">
    <citation type="journal article" date="2021" name="Elife">
        <title>Chloroplast acquisition without the gene transfer in kleptoplastic sea slugs, Plakobranchus ocellatus.</title>
        <authorList>
            <person name="Maeda T."/>
            <person name="Takahashi S."/>
            <person name="Yoshida T."/>
            <person name="Shimamura S."/>
            <person name="Takaki Y."/>
            <person name="Nagai Y."/>
            <person name="Toyoda A."/>
            <person name="Suzuki Y."/>
            <person name="Arimoto A."/>
            <person name="Ishii H."/>
            <person name="Satoh N."/>
            <person name="Nishiyama T."/>
            <person name="Hasebe M."/>
            <person name="Maruyama T."/>
            <person name="Minagawa J."/>
            <person name="Obokata J."/>
            <person name="Shigenobu S."/>
        </authorList>
    </citation>
    <scope>NUCLEOTIDE SEQUENCE [LARGE SCALE GENOMIC DNA]</scope>
</reference>
<sequence length="402" mass="41667">MSRVCAGISPAVRPIGWPECFPPLNLMSSMDSPIRGNGLACTPLMGSAYNSPVPSPLTVLPMPSNSLNGSSFMEQNFVAAAYPSVTSPQSEFVEMNVGAPPMAPANGGPLPAFLVSSSAAGDFFLPTVPPLSMAGAVAFPGIPGPPAASFYAPGSAMFAPHPSMYSGLPSAFTAPLAMTSCGTPHNLEAESMPCNQQAEMVGSTQAQASGMSAAGCQIGTPHHPDQSSPGASHKQRQGLSHENSPSPAPAGGGEPRPMVPSVGVTVPSNRDSPGRSQDRASLAPRQQRSQCSAAAEVVSASATGLGSAGRSINTTNNNNIRDLLDPKQREDQTSTATSNDGNDDGYVDQIAVTRGVLWLSHVNTFTWICFLACGFFPILVLSPLPTHVHKHLAYLTTIFIRT</sequence>
<evidence type="ECO:0000313" key="3">
    <source>
        <dbReference type="EMBL" id="GFN89202.1"/>
    </source>
</evidence>
<comment type="caution">
    <text evidence="3">The sequence shown here is derived from an EMBL/GenBank/DDBJ whole genome shotgun (WGS) entry which is preliminary data.</text>
</comment>
<gene>
    <name evidence="3" type="ORF">PoB_001570800</name>
</gene>
<dbReference type="AlphaFoldDB" id="A0AAV3Z3M5"/>